<sequence length="318" mass="36069">MSKSNTTITNPETFILAGIPGLDSSLFWVSIPFFTMYIISLLGNLILVYIIKTEPSLHTPMYYLLSLLALNDLMIPTTVIPKMLGIYWFNSREIHFTACLMQMYFIHSFSGFESGIISVMAIDRYIAICHPLRYATILTNSRIAKIVMVVALRALGILMPHPFLLKRLSYCKTNVIPHSYCEFMSIAKISCSNLFITSAYGLTVVTLIVGLDVILITISYVMILRTIFNLPSTGKKLKAFSTCGSHVCVILLFYSPALSSFLMLRFAKNAPKYVQPIMANVYLFCPPMLNPFVYGVRTKQVRQRILNVMKWKKKIQHP</sequence>
<keyword evidence="4 9" id="KW-0812">Transmembrane</keyword>
<dbReference type="SUPFAM" id="SSF81321">
    <property type="entry name" value="Family A G protein-coupled receptor-like"/>
    <property type="match status" value="1"/>
</dbReference>
<accession>A0A6P7XSW5</accession>
<protein>
    <recommendedName>
        <fullName evidence="10">Olfactory receptor</fullName>
    </recommendedName>
</protein>
<dbReference type="InterPro" id="IPR050402">
    <property type="entry name" value="OR51/52/56-like"/>
</dbReference>
<evidence type="ECO:0000256" key="5">
    <source>
        <dbReference type="ARBA" id="ARBA00022725"/>
    </source>
</evidence>
<dbReference type="Gene3D" id="1.20.1070.10">
    <property type="entry name" value="Rhodopsin 7-helix transmembrane proteins"/>
    <property type="match status" value="1"/>
</dbReference>
<dbReference type="PANTHER" id="PTHR26450:SF87">
    <property type="entry name" value="OLFACTORY RECEPTOR 51F2"/>
    <property type="match status" value="1"/>
</dbReference>
<dbReference type="PRINTS" id="PR00245">
    <property type="entry name" value="OLFACTORYR"/>
</dbReference>
<dbReference type="Proteomes" id="UP000515156">
    <property type="component" value="Chromosome 4"/>
</dbReference>
<keyword evidence="5 10" id="KW-0552">Olfaction</keyword>
<organism evidence="12 13">
    <name type="scientific">Microcaecilia unicolor</name>
    <dbReference type="NCBI Taxonomy" id="1415580"/>
    <lineage>
        <taxon>Eukaryota</taxon>
        <taxon>Metazoa</taxon>
        <taxon>Chordata</taxon>
        <taxon>Craniata</taxon>
        <taxon>Vertebrata</taxon>
        <taxon>Euteleostomi</taxon>
        <taxon>Amphibia</taxon>
        <taxon>Gymnophiona</taxon>
        <taxon>Siphonopidae</taxon>
        <taxon>Microcaecilia</taxon>
    </lineage>
</organism>
<dbReference type="SMART" id="SM01381">
    <property type="entry name" value="7TM_GPCR_Srsx"/>
    <property type="match status" value="1"/>
</dbReference>
<dbReference type="InterPro" id="IPR000276">
    <property type="entry name" value="GPCR_Rhodpsn"/>
</dbReference>
<keyword evidence="7 10" id="KW-0472">Membrane</keyword>
<comment type="similarity">
    <text evidence="9">Belongs to the G-protein coupled receptor 1 family.</text>
</comment>
<evidence type="ECO:0000256" key="7">
    <source>
        <dbReference type="ARBA" id="ARBA00023136"/>
    </source>
</evidence>
<evidence type="ECO:0000256" key="3">
    <source>
        <dbReference type="ARBA" id="ARBA00022606"/>
    </source>
</evidence>
<dbReference type="GeneID" id="115468206"/>
<dbReference type="PANTHER" id="PTHR26450">
    <property type="entry name" value="OLFACTORY RECEPTOR 56B1-RELATED"/>
    <property type="match status" value="1"/>
</dbReference>
<keyword evidence="12" id="KW-1185">Reference proteome</keyword>
<reference evidence="13" key="1">
    <citation type="submission" date="2025-08" db="UniProtKB">
        <authorList>
            <consortium name="RefSeq"/>
        </authorList>
    </citation>
    <scope>IDENTIFICATION</scope>
</reference>
<evidence type="ECO:0000313" key="12">
    <source>
        <dbReference type="Proteomes" id="UP000515156"/>
    </source>
</evidence>
<dbReference type="GO" id="GO:0005886">
    <property type="term" value="C:plasma membrane"/>
    <property type="evidence" value="ECO:0007669"/>
    <property type="project" value="UniProtKB-SubCell"/>
</dbReference>
<evidence type="ECO:0000313" key="13">
    <source>
        <dbReference type="RefSeq" id="XP_030055603.1"/>
    </source>
</evidence>
<evidence type="ECO:0000256" key="8">
    <source>
        <dbReference type="ARBA" id="ARBA00023224"/>
    </source>
</evidence>
<feature type="transmembrane region" description="Helical" evidence="10">
    <location>
        <begin position="277"/>
        <end position="296"/>
    </location>
</feature>
<dbReference type="InterPro" id="IPR017452">
    <property type="entry name" value="GPCR_Rhodpsn_7TM"/>
</dbReference>
<dbReference type="InterPro" id="IPR000725">
    <property type="entry name" value="Olfact_rcpt"/>
</dbReference>
<dbReference type="PRINTS" id="PR00237">
    <property type="entry name" value="GPCRRHODOPSN"/>
</dbReference>
<name>A0A6P7XSW5_9AMPH</name>
<evidence type="ECO:0000256" key="4">
    <source>
        <dbReference type="ARBA" id="ARBA00022692"/>
    </source>
</evidence>
<keyword evidence="3 10" id="KW-0716">Sensory transduction</keyword>
<keyword evidence="6 10" id="KW-1133">Transmembrane helix</keyword>
<keyword evidence="9" id="KW-0675">Receptor</keyword>
<comment type="function">
    <text evidence="1">Odorant receptor.</text>
</comment>
<feature type="domain" description="G-protein coupled receptors family 1 profile" evidence="11">
    <location>
        <begin position="43"/>
        <end position="294"/>
    </location>
</feature>
<dbReference type="GO" id="GO:0004984">
    <property type="term" value="F:olfactory receptor activity"/>
    <property type="evidence" value="ECO:0007669"/>
    <property type="project" value="InterPro"/>
</dbReference>
<dbReference type="KEGG" id="muo:115468206"/>
<feature type="transmembrane region" description="Helical" evidence="10">
    <location>
        <begin position="62"/>
        <end position="89"/>
    </location>
</feature>
<feature type="transmembrane region" description="Helical" evidence="10">
    <location>
        <begin position="239"/>
        <end position="257"/>
    </location>
</feature>
<comment type="subcellular location">
    <subcellularLocation>
        <location evidence="10">Cell membrane</location>
        <topology evidence="10">Multi-pass membrane protein</topology>
    </subcellularLocation>
    <subcellularLocation>
        <location evidence="2">Membrane</location>
        <topology evidence="2">Multi-pass membrane protein</topology>
    </subcellularLocation>
</comment>
<dbReference type="RefSeq" id="XP_030055603.1">
    <property type="nucleotide sequence ID" value="XM_030199743.1"/>
</dbReference>
<evidence type="ECO:0000256" key="9">
    <source>
        <dbReference type="RuleBase" id="RU000688"/>
    </source>
</evidence>
<evidence type="ECO:0000256" key="2">
    <source>
        <dbReference type="ARBA" id="ARBA00004141"/>
    </source>
</evidence>
<keyword evidence="9" id="KW-0297">G-protein coupled receptor</keyword>
<dbReference type="PROSITE" id="PS50262">
    <property type="entry name" value="G_PROTEIN_RECEP_F1_2"/>
    <property type="match status" value="1"/>
</dbReference>
<evidence type="ECO:0000259" key="11">
    <source>
        <dbReference type="PROSITE" id="PS50262"/>
    </source>
</evidence>
<dbReference type="GO" id="GO:0004930">
    <property type="term" value="F:G protein-coupled receptor activity"/>
    <property type="evidence" value="ECO:0007669"/>
    <property type="project" value="UniProtKB-KW"/>
</dbReference>
<feature type="transmembrane region" description="Helical" evidence="10">
    <location>
        <begin position="101"/>
        <end position="122"/>
    </location>
</feature>
<feature type="transmembrane region" description="Helical" evidence="10">
    <location>
        <begin position="143"/>
        <end position="164"/>
    </location>
</feature>
<gene>
    <name evidence="13" type="primary">LOC115468206</name>
</gene>
<feature type="transmembrane region" description="Helical" evidence="10">
    <location>
        <begin position="26"/>
        <end position="50"/>
    </location>
</feature>
<proteinExistence type="inferred from homology"/>
<dbReference type="InParanoid" id="A0A6P7XSW5"/>
<evidence type="ECO:0000256" key="10">
    <source>
        <dbReference type="RuleBase" id="RU363047"/>
    </source>
</evidence>
<evidence type="ECO:0000256" key="6">
    <source>
        <dbReference type="ARBA" id="ARBA00022989"/>
    </source>
</evidence>
<dbReference type="Pfam" id="PF13853">
    <property type="entry name" value="7tm_4"/>
    <property type="match status" value="1"/>
</dbReference>
<dbReference type="FunFam" id="1.20.1070.10:FF:000006">
    <property type="entry name" value="Olfactory receptor"/>
    <property type="match status" value="1"/>
</dbReference>
<keyword evidence="10" id="KW-1003">Cell membrane</keyword>
<feature type="transmembrane region" description="Helical" evidence="10">
    <location>
        <begin position="202"/>
        <end position="227"/>
    </location>
</feature>
<dbReference type="AlphaFoldDB" id="A0A6P7XSW5"/>
<dbReference type="OrthoDB" id="9891171at2759"/>
<dbReference type="PROSITE" id="PS00237">
    <property type="entry name" value="G_PROTEIN_RECEP_F1_1"/>
    <property type="match status" value="1"/>
</dbReference>
<keyword evidence="8 9" id="KW-0807">Transducer</keyword>
<evidence type="ECO:0000256" key="1">
    <source>
        <dbReference type="ARBA" id="ARBA00002936"/>
    </source>
</evidence>